<dbReference type="Pfam" id="PF04004">
    <property type="entry name" value="Leo1"/>
    <property type="match status" value="1"/>
</dbReference>
<feature type="compositionally biased region" description="Acidic residues" evidence="1">
    <location>
        <begin position="1"/>
        <end position="27"/>
    </location>
</feature>
<name>A0AA39GI70_SARSR</name>
<feature type="compositionally biased region" description="Acidic residues" evidence="1">
    <location>
        <begin position="38"/>
        <end position="51"/>
    </location>
</feature>
<feature type="compositionally biased region" description="Basic and acidic residues" evidence="1">
    <location>
        <begin position="335"/>
        <end position="344"/>
    </location>
</feature>
<evidence type="ECO:0000313" key="2">
    <source>
        <dbReference type="EMBL" id="KAK0387636.1"/>
    </source>
</evidence>
<dbReference type="EMBL" id="JAPDFR010000003">
    <property type="protein sequence ID" value="KAK0387636.1"/>
    <property type="molecule type" value="Genomic_DNA"/>
</dbReference>
<dbReference type="PANTHER" id="PTHR23146">
    <property type="entry name" value="LEO1 PROTEIN"/>
    <property type="match status" value="1"/>
</dbReference>
<feature type="region of interest" description="Disordered" evidence="1">
    <location>
        <begin position="248"/>
        <end position="414"/>
    </location>
</feature>
<feature type="compositionally biased region" description="Basic and acidic residues" evidence="1">
    <location>
        <begin position="248"/>
        <end position="266"/>
    </location>
</feature>
<feature type="compositionally biased region" description="Basic and acidic residues" evidence="1">
    <location>
        <begin position="57"/>
        <end position="72"/>
    </location>
</feature>
<feature type="compositionally biased region" description="Gly residues" evidence="1">
    <location>
        <begin position="281"/>
        <end position="293"/>
    </location>
</feature>
<evidence type="ECO:0000256" key="1">
    <source>
        <dbReference type="SAM" id="MobiDB-lite"/>
    </source>
</evidence>
<comment type="caution">
    <text evidence="2">The sequence shown here is derived from an EMBL/GenBank/DDBJ whole genome shotgun (WGS) entry which is preliminary data.</text>
</comment>
<proteinExistence type="predicted"/>
<dbReference type="GO" id="GO:1990269">
    <property type="term" value="F:RNA polymerase II C-terminal domain phosphoserine binding"/>
    <property type="evidence" value="ECO:0007669"/>
    <property type="project" value="TreeGrafter"/>
</dbReference>
<dbReference type="GO" id="GO:0032968">
    <property type="term" value="P:positive regulation of transcription elongation by RNA polymerase II"/>
    <property type="evidence" value="ECO:0007669"/>
    <property type="project" value="TreeGrafter"/>
</dbReference>
<gene>
    <name evidence="2" type="ORF">NLU13_3881</name>
</gene>
<reference evidence="2" key="1">
    <citation type="submission" date="2022-10" db="EMBL/GenBank/DDBJ databases">
        <title>Determination and structural analysis of whole genome sequence of Sarocladium strictum F4-1.</title>
        <authorList>
            <person name="Hu L."/>
            <person name="Jiang Y."/>
        </authorList>
    </citation>
    <scope>NUCLEOTIDE SEQUENCE</scope>
    <source>
        <strain evidence="2">F4-1</strain>
    </source>
</reference>
<dbReference type="InterPro" id="IPR007149">
    <property type="entry name" value="Leo1"/>
</dbReference>
<keyword evidence="3" id="KW-1185">Reference proteome</keyword>
<dbReference type="GO" id="GO:0016593">
    <property type="term" value="C:Cdc73/Paf1 complex"/>
    <property type="evidence" value="ECO:0007669"/>
    <property type="project" value="InterPro"/>
</dbReference>
<protein>
    <recommendedName>
        <fullName evidence="4">RNA polymerase-associated protein LEO1</fullName>
    </recommendedName>
</protein>
<feature type="compositionally biased region" description="Basic residues" evidence="1">
    <location>
        <begin position="306"/>
        <end position="321"/>
    </location>
</feature>
<dbReference type="PANTHER" id="PTHR23146:SF0">
    <property type="entry name" value="RNA POLYMERASE-ASSOCIATED PROTEIN LEO1"/>
    <property type="match status" value="1"/>
</dbReference>
<accession>A0AA39GI70</accession>
<sequence>MSDSEDPIDPIDEDGGDDLFGDDDDNELAPSPPKARDLDDDSLASDPEGDDAQPQYSRDERARSQSIEGERRIMEAQIHRHRIPKPSDKTLRVMRIPKFLKVHPIAYEPENFQPTEFDVANALSANPQQVMRYRKDRSTGELKSNTNVYRWSDGSITISVGGEHYEVSRKALGPPADKPYSELQDGHYYAASVELSSNLMVTVDHITEQYNVRPNKEVGDEALTRLAERMAEATNAGRSENMIIRTTKDPEMQKRQAELAEKEREKARRRRENAAAKMDGGPMGRSGGRGGLSIGDLEGRRGAGAGRKRGVPGAGKPKRRRPEYDSDDDLPQGVGRHEEYDRDGFVVGSDDEEMDSDAEEDEEEILDDDEEEAPRRKRQRTVEADEDASGDEVEPAETSTRARRRNIIDDEDDE</sequence>
<dbReference type="AlphaFoldDB" id="A0AA39GI70"/>
<dbReference type="GO" id="GO:0006368">
    <property type="term" value="P:transcription elongation by RNA polymerase II"/>
    <property type="evidence" value="ECO:0007669"/>
    <property type="project" value="InterPro"/>
</dbReference>
<evidence type="ECO:0000313" key="3">
    <source>
        <dbReference type="Proteomes" id="UP001175261"/>
    </source>
</evidence>
<dbReference type="Proteomes" id="UP001175261">
    <property type="component" value="Unassembled WGS sequence"/>
</dbReference>
<feature type="region of interest" description="Disordered" evidence="1">
    <location>
        <begin position="1"/>
        <end position="72"/>
    </location>
</feature>
<feature type="compositionally biased region" description="Acidic residues" evidence="1">
    <location>
        <begin position="384"/>
        <end position="395"/>
    </location>
</feature>
<feature type="compositionally biased region" description="Acidic residues" evidence="1">
    <location>
        <begin position="349"/>
        <end position="372"/>
    </location>
</feature>
<organism evidence="2 3">
    <name type="scientific">Sarocladium strictum</name>
    <name type="common">Black bundle disease fungus</name>
    <name type="synonym">Acremonium strictum</name>
    <dbReference type="NCBI Taxonomy" id="5046"/>
    <lineage>
        <taxon>Eukaryota</taxon>
        <taxon>Fungi</taxon>
        <taxon>Dikarya</taxon>
        <taxon>Ascomycota</taxon>
        <taxon>Pezizomycotina</taxon>
        <taxon>Sordariomycetes</taxon>
        <taxon>Hypocreomycetidae</taxon>
        <taxon>Hypocreales</taxon>
        <taxon>Sarocladiaceae</taxon>
        <taxon>Sarocladium</taxon>
    </lineage>
</organism>
<evidence type="ECO:0008006" key="4">
    <source>
        <dbReference type="Google" id="ProtNLM"/>
    </source>
</evidence>